<dbReference type="CDD" id="cd02042">
    <property type="entry name" value="ParAB_family"/>
    <property type="match status" value="1"/>
</dbReference>
<dbReference type="KEGG" id="eaz:JHT90_06070"/>
<dbReference type="Pfam" id="PF13614">
    <property type="entry name" value="AAA_31"/>
    <property type="match status" value="1"/>
</dbReference>
<keyword evidence="3" id="KW-1185">Reference proteome</keyword>
<dbReference type="InterPro" id="IPR050678">
    <property type="entry name" value="DNA_Partitioning_ATPase"/>
</dbReference>
<accession>A0A974NHP8</accession>
<gene>
    <name evidence="2" type="ORF">JHT90_06070</name>
</gene>
<dbReference type="PANTHER" id="PTHR13696:SF96">
    <property type="entry name" value="COBQ_COBB_MIND_PARA NUCLEOTIDE BINDING DOMAIN-CONTAINING PROTEIN"/>
    <property type="match status" value="1"/>
</dbReference>
<feature type="domain" description="AAA" evidence="1">
    <location>
        <begin position="12"/>
        <end position="163"/>
    </location>
</feature>
<dbReference type="RefSeq" id="WP_201095235.1">
    <property type="nucleotide sequence ID" value="NZ_CP067393.1"/>
</dbReference>
<dbReference type="InterPro" id="IPR025669">
    <property type="entry name" value="AAA_dom"/>
</dbReference>
<dbReference type="Proteomes" id="UP000595278">
    <property type="component" value="Chromosome"/>
</dbReference>
<protein>
    <submittedName>
        <fullName evidence="2">ParA family protein</fullName>
    </submittedName>
</protein>
<evidence type="ECO:0000313" key="3">
    <source>
        <dbReference type="Proteomes" id="UP000595278"/>
    </source>
</evidence>
<proteinExistence type="predicted"/>
<sequence length="299" mass="32706">MQNSILSSTNRAKVISIVSTKGGVGKTTTAANLGAVIADAGKKVLLIDLDTQPTLSSYFALEDEKQKGTYELVAQGDTSFDNVSKTNINNLDILISNDFKSELNDLGGSGLEVRLITLLEPFKTHYDLILIDTQGTRSLTLKMAILAADTTISPVPPEMLAAREFGRGTVQLFKELQEAYLPFGIKVPIVNLFINRADFTSTDSRLISDSVRESFSNFDNVRVLNTVIPSIAVYRKAATEAKPAHRYETKRPHGRKAPSALETMTELAKEVFPEWVEELSALNPETIKSIAGTEVIQEA</sequence>
<dbReference type="EMBL" id="CP067393">
    <property type="protein sequence ID" value="QQP86804.1"/>
    <property type="molecule type" value="Genomic_DNA"/>
</dbReference>
<evidence type="ECO:0000313" key="2">
    <source>
        <dbReference type="EMBL" id="QQP86804.1"/>
    </source>
</evidence>
<dbReference type="PANTHER" id="PTHR13696">
    <property type="entry name" value="P-LOOP CONTAINING NUCLEOSIDE TRIPHOSPHATE HYDROLASE"/>
    <property type="match status" value="1"/>
</dbReference>
<evidence type="ECO:0000259" key="1">
    <source>
        <dbReference type="Pfam" id="PF13614"/>
    </source>
</evidence>
<name>A0A974NHP8_9GAMM</name>
<dbReference type="Gene3D" id="3.40.50.300">
    <property type="entry name" value="P-loop containing nucleotide triphosphate hydrolases"/>
    <property type="match status" value="1"/>
</dbReference>
<dbReference type="InterPro" id="IPR027417">
    <property type="entry name" value="P-loop_NTPase"/>
</dbReference>
<organism evidence="2 3">
    <name type="scientific">Entomomonas asaccharolytica</name>
    <dbReference type="NCBI Taxonomy" id="2785331"/>
    <lineage>
        <taxon>Bacteria</taxon>
        <taxon>Pseudomonadati</taxon>
        <taxon>Pseudomonadota</taxon>
        <taxon>Gammaproteobacteria</taxon>
        <taxon>Pseudomonadales</taxon>
        <taxon>Pseudomonadaceae</taxon>
        <taxon>Entomomonas</taxon>
    </lineage>
</organism>
<dbReference type="AlphaFoldDB" id="A0A974NHP8"/>
<dbReference type="SUPFAM" id="SSF52540">
    <property type="entry name" value="P-loop containing nucleoside triphosphate hydrolases"/>
    <property type="match status" value="1"/>
</dbReference>
<reference evidence="2 3" key="1">
    <citation type="submission" date="2021-01" db="EMBL/GenBank/DDBJ databases">
        <title>Entomomonas sp. F2A isolated from a house cricket (Acheta domesticus).</title>
        <authorList>
            <person name="Spergser J."/>
            <person name="Busse H.-J."/>
        </authorList>
    </citation>
    <scope>NUCLEOTIDE SEQUENCE [LARGE SCALE GENOMIC DNA]</scope>
    <source>
        <strain evidence="2 3">F2A</strain>
    </source>
</reference>